<dbReference type="Gene3D" id="1.10.10.10">
    <property type="entry name" value="Winged helix-like DNA-binding domain superfamily/Winged helix DNA-binding domain"/>
    <property type="match status" value="1"/>
</dbReference>
<dbReference type="Pfam" id="PF01047">
    <property type="entry name" value="MarR"/>
    <property type="match status" value="1"/>
</dbReference>
<accession>A0ABP9J617</accession>
<protein>
    <submittedName>
        <fullName evidence="2">MarR family transcriptional regulator</fullName>
    </submittedName>
</protein>
<dbReference type="RefSeq" id="WP_345653341.1">
    <property type="nucleotide sequence ID" value="NZ_BAABKB010000021.1"/>
</dbReference>
<proteinExistence type="predicted"/>
<dbReference type="InterPro" id="IPR036390">
    <property type="entry name" value="WH_DNA-bd_sf"/>
</dbReference>
<evidence type="ECO:0000313" key="2">
    <source>
        <dbReference type="EMBL" id="GAA5020089.1"/>
    </source>
</evidence>
<dbReference type="SUPFAM" id="SSF46785">
    <property type="entry name" value="Winged helix' DNA-binding domain"/>
    <property type="match status" value="1"/>
</dbReference>
<dbReference type="InterPro" id="IPR036388">
    <property type="entry name" value="WH-like_DNA-bd_sf"/>
</dbReference>
<dbReference type="PANTHER" id="PTHR33164">
    <property type="entry name" value="TRANSCRIPTIONAL REGULATOR, MARR FAMILY"/>
    <property type="match status" value="1"/>
</dbReference>
<evidence type="ECO:0000313" key="3">
    <source>
        <dbReference type="Proteomes" id="UP001501759"/>
    </source>
</evidence>
<name>A0ABP9J617_9ACTN</name>
<dbReference type="InterPro" id="IPR000835">
    <property type="entry name" value="HTH_MarR-typ"/>
</dbReference>
<dbReference type="Proteomes" id="UP001501759">
    <property type="component" value="Unassembled WGS sequence"/>
</dbReference>
<feature type="domain" description="HTH marR-type" evidence="1">
    <location>
        <begin position="27"/>
        <end position="165"/>
    </location>
</feature>
<dbReference type="InterPro" id="IPR039422">
    <property type="entry name" value="MarR/SlyA-like"/>
</dbReference>
<reference evidence="3" key="1">
    <citation type="journal article" date="2019" name="Int. J. Syst. Evol. Microbiol.">
        <title>The Global Catalogue of Microorganisms (GCM) 10K type strain sequencing project: providing services to taxonomists for standard genome sequencing and annotation.</title>
        <authorList>
            <consortium name="The Broad Institute Genomics Platform"/>
            <consortium name="The Broad Institute Genome Sequencing Center for Infectious Disease"/>
            <person name="Wu L."/>
            <person name="Ma J."/>
        </authorList>
    </citation>
    <scope>NUCLEOTIDE SEQUENCE [LARGE SCALE GENOMIC DNA]</scope>
    <source>
        <strain evidence="3">JCM 18409</strain>
    </source>
</reference>
<dbReference type="PANTHER" id="PTHR33164:SF104">
    <property type="entry name" value="TRANSCRIPTIONAL REGULATORY PROTEIN"/>
    <property type="match status" value="1"/>
</dbReference>
<sequence>MADKEPQDWTDRHVARWRDHWIDVGFEDDVEAIVTRCQRLVRHWKLASQAALSELGLQEYEYVTLHMLMIRDTPGRASPTRLAGDLGISNAGMTGRIDALEKAGWIRRKPSPDDRRRVEIEVTEAGVDLWRKAMHGRGRSEDEVVHVLDADERATLAALLKKMTLSVETAGGGSADG</sequence>
<dbReference type="PROSITE" id="PS50995">
    <property type="entry name" value="HTH_MARR_2"/>
    <property type="match status" value="1"/>
</dbReference>
<evidence type="ECO:0000259" key="1">
    <source>
        <dbReference type="PROSITE" id="PS50995"/>
    </source>
</evidence>
<dbReference type="SMART" id="SM00347">
    <property type="entry name" value="HTH_MARR"/>
    <property type="match status" value="1"/>
</dbReference>
<organism evidence="2 3">
    <name type="scientific">Streptomyces siamensis</name>
    <dbReference type="NCBI Taxonomy" id="1274986"/>
    <lineage>
        <taxon>Bacteria</taxon>
        <taxon>Bacillati</taxon>
        <taxon>Actinomycetota</taxon>
        <taxon>Actinomycetes</taxon>
        <taxon>Kitasatosporales</taxon>
        <taxon>Streptomycetaceae</taxon>
        <taxon>Streptomyces</taxon>
    </lineage>
</organism>
<dbReference type="EMBL" id="BAABKB010000021">
    <property type="protein sequence ID" value="GAA5020089.1"/>
    <property type="molecule type" value="Genomic_DNA"/>
</dbReference>
<comment type="caution">
    <text evidence="2">The sequence shown here is derived from an EMBL/GenBank/DDBJ whole genome shotgun (WGS) entry which is preliminary data.</text>
</comment>
<gene>
    <name evidence="2" type="ORF">GCM10023335_49420</name>
</gene>
<dbReference type="PRINTS" id="PR00598">
    <property type="entry name" value="HTHMARR"/>
</dbReference>
<keyword evidence="3" id="KW-1185">Reference proteome</keyword>